<dbReference type="Gene3D" id="1.10.10.10">
    <property type="entry name" value="Winged helix-like DNA-binding domain superfamily/Winged helix DNA-binding domain"/>
    <property type="match status" value="1"/>
</dbReference>
<feature type="domain" description="Methyltransferase" evidence="1">
    <location>
        <begin position="160"/>
        <end position="254"/>
    </location>
</feature>
<dbReference type="GO" id="GO:0008168">
    <property type="term" value="F:methyltransferase activity"/>
    <property type="evidence" value="ECO:0007669"/>
    <property type="project" value="UniProtKB-KW"/>
</dbReference>
<dbReference type="InterPro" id="IPR036388">
    <property type="entry name" value="WH-like_DNA-bd_sf"/>
</dbReference>
<dbReference type="InterPro" id="IPR036390">
    <property type="entry name" value="WH_DNA-bd_sf"/>
</dbReference>
<dbReference type="Gene3D" id="3.40.50.150">
    <property type="entry name" value="Vaccinia Virus protein VP39"/>
    <property type="match status" value="1"/>
</dbReference>
<protein>
    <submittedName>
        <fullName evidence="2">Class I SAM-dependent methyltransferase</fullName>
        <ecNumber evidence="2">2.1.1.-</ecNumber>
    </submittedName>
</protein>
<dbReference type="Proteomes" id="UP001550210">
    <property type="component" value="Unassembled WGS sequence"/>
</dbReference>
<dbReference type="EMBL" id="JBEXPZ010000010">
    <property type="protein sequence ID" value="MET9844831.1"/>
    <property type="molecule type" value="Genomic_DNA"/>
</dbReference>
<dbReference type="RefSeq" id="WP_355395052.1">
    <property type="nucleotide sequence ID" value="NZ_JBEXPZ010000010.1"/>
</dbReference>
<dbReference type="CDD" id="cd02440">
    <property type="entry name" value="AdoMet_MTases"/>
    <property type="match status" value="1"/>
</dbReference>
<gene>
    <name evidence="2" type="ORF">ABZZ21_09650</name>
</gene>
<accession>A0ABV2UTE4</accession>
<dbReference type="Pfam" id="PF13649">
    <property type="entry name" value="Methyltransf_25"/>
    <property type="match status" value="1"/>
</dbReference>
<evidence type="ECO:0000313" key="3">
    <source>
        <dbReference type="Proteomes" id="UP001550210"/>
    </source>
</evidence>
<dbReference type="SUPFAM" id="SSF53335">
    <property type="entry name" value="S-adenosyl-L-methionine-dependent methyltransferases"/>
    <property type="match status" value="1"/>
</dbReference>
<evidence type="ECO:0000259" key="1">
    <source>
        <dbReference type="Pfam" id="PF13649"/>
    </source>
</evidence>
<name>A0ABV2UTE4_9ACTN</name>
<dbReference type="InterPro" id="IPR041698">
    <property type="entry name" value="Methyltransf_25"/>
</dbReference>
<reference evidence="2 3" key="1">
    <citation type="submission" date="2024-06" db="EMBL/GenBank/DDBJ databases">
        <title>The Natural Products Discovery Center: Release of the First 8490 Sequenced Strains for Exploring Actinobacteria Biosynthetic Diversity.</title>
        <authorList>
            <person name="Kalkreuter E."/>
            <person name="Kautsar S.A."/>
            <person name="Yang D."/>
            <person name="Bader C.D."/>
            <person name="Teijaro C.N."/>
            <person name="Fluegel L."/>
            <person name="Davis C.M."/>
            <person name="Simpson J.R."/>
            <person name="Lauterbach L."/>
            <person name="Steele A.D."/>
            <person name="Gui C."/>
            <person name="Meng S."/>
            <person name="Li G."/>
            <person name="Viehrig K."/>
            <person name="Ye F."/>
            <person name="Su P."/>
            <person name="Kiefer A.F."/>
            <person name="Nichols A."/>
            <person name="Cepeda A.J."/>
            <person name="Yan W."/>
            <person name="Fan B."/>
            <person name="Jiang Y."/>
            <person name="Adhikari A."/>
            <person name="Zheng C.-J."/>
            <person name="Schuster L."/>
            <person name="Cowan T.M."/>
            <person name="Smanski M.J."/>
            <person name="Chevrette M.G."/>
            <person name="De Carvalho L.P.S."/>
            <person name="Shen B."/>
        </authorList>
    </citation>
    <scope>NUCLEOTIDE SEQUENCE [LARGE SCALE GENOMIC DNA]</scope>
    <source>
        <strain evidence="2 3">NPDC006434</strain>
    </source>
</reference>
<keyword evidence="3" id="KW-1185">Reference proteome</keyword>
<dbReference type="GO" id="GO:0032259">
    <property type="term" value="P:methylation"/>
    <property type="evidence" value="ECO:0007669"/>
    <property type="project" value="UniProtKB-KW"/>
</dbReference>
<dbReference type="EC" id="2.1.1.-" evidence="2"/>
<evidence type="ECO:0000313" key="2">
    <source>
        <dbReference type="EMBL" id="MET9844831.1"/>
    </source>
</evidence>
<keyword evidence="2" id="KW-0808">Transferase</keyword>
<sequence length="335" mass="36873">MTAAPAPHDPERACAQIFNSAIAAAAISAAWDVGVFDELREAERLDAADFASRHGLDADATRAVLTALSAADVVRREGDRVTAGPNFTEADRTKGFFYWLTGGYGELFGQLPRLLRAENRSGDFYRRDGAAIGVACRQNNKVFFDPAFKPVIASLEFSAIADLGCGSGERLIDIAGERPGVRGVGIDVSADVLRLARNEVDKAGVAERITLVRSDVTALEERPEFAEVDLVTSFMMAHDFWPRDACVASFRRIREVFPDVRHFLLADTARTTAFSDRDMPIFSLGFETAHAVMGVYLPTLDEWDAVFEESGWHCLDRHLIGTPANSFMFHLVPRR</sequence>
<dbReference type="SUPFAM" id="SSF46785">
    <property type="entry name" value="Winged helix' DNA-binding domain"/>
    <property type="match status" value="1"/>
</dbReference>
<proteinExistence type="predicted"/>
<dbReference type="InterPro" id="IPR029063">
    <property type="entry name" value="SAM-dependent_MTases_sf"/>
</dbReference>
<keyword evidence="2" id="KW-0489">Methyltransferase</keyword>
<organism evidence="2 3">
    <name type="scientific">Streptomyces ossamyceticus</name>
    <dbReference type="NCBI Taxonomy" id="249581"/>
    <lineage>
        <taxon>Bacteria</taxon>
        <taxon>Bacillati</taxon>
        <taxon>Actinomycetota</taxon>
        <taxon>Actinomycetes</taxon>
        <taxon>Kitasatosporales</taxon>
        <taxon>Streptomycetaceae</taxon>
        <taxon>Streptomyces</taxon>
    </lineage>
</organism>
<comment type="caution">
    <text evidence="2">The sequence shown here is derived from an EMBL/GenBank/DDBJ whole genome shotgun (WGS) entry which is preliminary data.</text>
</comment>